<gene>
    <name evidence="3" type="ORF">CYLTODRAFT_441285</name>
</gene>
<keyword evidence="2" id="KW-0812">Transmembrane</keyword>
<dbReference type="STRING" id="1314674.A0A0D7BLZ0"/>
<feature type="transmembrane region" description="Helical" evidence="2">
    <location>
        <begin position="20"/>
        <end position="46"/>
    </location>
</feature>
<feature type="transmembrane region" description="Helical" evidence="2">
    <location>
        <begin position="182"/>
        <end position="205"/>
    </location>
</feature>
<sequence length="558" mass="60619">MGTPSPTVIEVGEHPDHRQIATFFLGWLLSSSLQTFLSSGAIRHLFRTTVRASTDFENGSSDNSPHISYVHPLTLATLCFCFGSAGIAQFGSLLSFNHDFDVACSFAVAWGAISANFGRLVPLTIILCSLRRLGIGKIESAAYLAWMLAGLALVFVTTGTGIGSLSEYARLGIFLCDRNHNLALSLSTSLIYSLIELYAISRLLFLTYSPTQSVRQWIFSLPILRSTSLLILELLTVVPSAIFTGILGEFIPFAVGATFVLAIFGIQPRPRAHITDAEVPHQDDMIYVPSIKPPPSTVNPQYNVQSVVYSIRHPYSMYYEDDHSVLHRSNTLRTARSSRTFDSRSLRSASEAIVEVARRARYPFNRQSHFEGDAPPMPYASTLSLGPTAIFDMTGTRQPGSDDGIKPESVPVTPAHAPPASLLDPLRLQSRFSTPTTSLAPSSPPPSLPTSPRRISDRHASSRSELSYASLSPTAMPTASDQVRPETSRQTLHAQTRPSSGTSDASLGSDSQVVTVIPPSPDNAPPRPSDSETPFRAMGFKNPIPLPRSPLDLRKGLV</sequence>
<keyword evidence="2" id="KW-0472">Membrane</keyword>
<feature type="transmembrane region" description="Helical" evidence="2">
    <location>
        <begin position="217"/>
        <end position="235"/>
    </location>
</feature>
<feature type="compositionally biased region" description="Low complexity" evidence="1">
    <location>
        <begin position="463"/>
        <end position="472"/>
    </location>
</feature>
<evidence type="ECO:0000313" key="3">
    <source>
        <dbReference type="EMBL" id="KIY71477.1"/>
    </source>
</evidence>
<feature type="transmembrane region" description="Helical" evidence="2">
    <location>
        <begin position="67"/>
        <end position="88"/>
    </location>
</feature>
<dbReference type="AlphaFoldDB" id="A0A0D7BLZ0"/>
<name>A0A0D7BLZ0_9AGAR</name>
<dbReference type="OrthoDB" id="3351491at2759"/>
<feature type="region of interest" description="Disordered" evidence="1">
    <location>
        <begin position="390"/>
        <end position="558"/>
    </location>
</feature>
<dbReference type="EMBL" id="KN880454">
    <property type="protein sequence ID" value="KIY71477.1"/>
    <property type="molecule type" value="Genomic_DNA"/>
</dbReference>
<feature type="compositionally biased region" description="Polar residues" evidence="1">
    <location>
        <begin position="488"/>
        <end position="514"/>
    </location>
</feature>
<feature type="transmembrane region" description="Helical" evidence="2">
    <location>
        <begin position="108"/>
        <end position="130"/>
    </location>
</feature>
<proteinExistence type="predicted"/>
<organism evidence="3 4">
    <name type="scientific">Cylindrobasidium torrendii FP15055 ss-10</name>
    <dbReference type="NCBI Taxonomy" id="1314674"/>
    <lineage>
        <taxon>Eukaryota</taxon>
        <taxon>Fungi</taxon>
        <taxon>Dikarya</taxon>
        <taxon>Basidiomycota</taxon>
        <taxon>Agaricomycotina</taxon>
        <taxon>Agaricomycetes</taxon>
        <taxon>Agaricomycetidae</taxon>
        <taxon>Agaricales</taxon>
        <taxon>Marasmiineae</taxon>
        <taxon>Physalacriaceae</taxon>
        <taxon>Cylindrobasidium</taxon>
    </lineage>
</organism>
<feature type="transmembrane region" description="Helical" evidence="2">
    <location>
        <begin position="142"/>
        <end position="162"/>
    </location>
</feature>
<evidence type="ECO:0000256" key="1">
    <source>
        <dbReference type="SAM" id="MobiDB-lite"/>
    </source>
</evidence>
<dbReference type="Proteomes" id="UP000054007">
    <property type="component" value="Unassembled WGS sequence"/>
</dbReference>
<accession>A0A0D7BLZ0</accession>
<reference evidence="3 4" key="1">
    <citation type="journal article" date="2015" name="Fungal Genet. Biol.">
        <title>Evolution of novel wood decay mechanisms in Agaricales revealed by the genome sequences of Fistulina hepatica and Cylindrobasidium torrendii.</title>
        <authorList>
            <person name="Floudas D."/>
            <person name="Held B.W."/>
            <person name="Riley R."/>
            <person name="Nagy L.G."/>
            <person name="Koehler G."/>
            <person name="Ransdell A.S."/>
            <person name="Younus H."/>
            <person name="Chow J."/>
            <person name="Chiniquy J."/>
            <person name="Lipzen A."/>
            <person name="Tritt A."/>
            <person name="Sun H."/>
            <person name="Haridas S."/>
            <person name="LaButti K."/>
            <person name="Ohm R.A."/>
            <person name="Kues U."/>
            <person name="Blanchette R.A."/>
            <person name="Grigoriev I.V."/>
            <person name="Minto R.E."/>
            <person name="Hibbett D.S."/>
        </authorList>
    </citation>
    <scope>NUCLEOTIDE SEQUENCE [LARGE SCALE GENOMIC DNA]</scope>
    <source>
        <strain evidence="3 4">FP15055 ss-10</strain>
    </source>
</reference>
<feature type="compositionally biased region" description="Pro residues" evidence="1">
    <location>
        <begin position="518"/>
        <end position="528"/>
    </location>
</feature>
<keyword evidence="4" id="KW-1185">Reference proteome</keyword>
<protein>
    <submittedName>
        <fullName evidence="3">Uncharacterized protein</fullName>
    </submittedName>
</protein>
<feature type="transmembrane region" description="Helical" evidence="2">
    <location>
        <begin position="241"/>
        <end position="264"/>
    </location>
</feature>
<evidence type="ECO:0000313" key="4">
    <source>
        <dbReference type="Proteomes" id="UP000054007"/>
    </source>
</evidence>
<evidence type="ECO:0000256" key="2">
    <source>
        <dbReference type="SAM" id="Phobius"/>
    </source>
</evidence>
<keyword evidence="2" id="KW-1133">Transmembrane helix</keyword>